<dbReference type="Pfam" id="PF06916">
    <property type="entry name" value="FAM210A-B_dom"/>
    <property type="match status" value="1"/>
</dbReference>
<dbReference type="PANTHER" id="PTHR21377:SF0">
    <property type="entry name" value="PROTEIN FAM210B, MITOCHONDRIAL"/>
    <property type="match status" value="1"/>
</dbReference>
<evidence type="ECO:0000313" key="2">
    <source>
        <dbReference type="EMBL" id="ODH24685.1"/>
    </source>
</evidence>
<protein>
    <recommendedName>
        <fullName evidence="1">DUF1279 domain-containing protein</fullName>
    </recommendedName>
</protein>
<sequence>MPPPSRFLPRGAIKRLAGPCPFLTVQSLPARTTGFHPFSLSTTKPPQTQSFHLCATKFKPRINATPLRRNGINPILQWRKPRSLNSSSSSSSSSSTSSEKLGFSQRMKKLSREYGWSSLGVYLALSVLDFPFCFAAVRLLGVERIGHYEHVIAEVVKGVFAPIWRAVAKPDASGGSDSEAADGGGWVDMTIAMGGAGGTGGTGGTGEWDGHARAAEAEGQNAGTGTGTGTEAGASLWTQLALAYAVHKSLIFIRVPITAAVTPKVVKVLRRWGWDIGKRRPKSS</sequence>
<accession>A0A1D2JAV5</accession>
<organism evidence="2 3">
    <name type="scientific">Paracoccidioides brasiliensis</name>
    <dbReference type="NCBI Taxonomy" id="121759"/>
    <lineage>
        <taxon>Eukaryota</taxon>
        <taxon>Fungi</taxon>
        <taxon>Dikarya</taxon>
        <taxon>Ascomycota</taxon>
        <taxon>Pezizomycotina</taxon>
        <taxon>Eurotiomycetes</taxon>
        <taxon>Eurotiomycetidae</taxon>
        <taxon>Onygenales</taxon>
        <taxon>Ajellomycetaceae</taxon>
        <taxon>Paracoccidioides</taxon>
    </lineage>
</organism>
<gene>
    <name evidence="2" type="ORF">ACO22_05274</name>
</gene>
<proteinExistence type="predicted"/>
<dbReference type="VEuPathDB" id="FungiDB:PADG_05176"/>
<dbReference type="PANTHER" id="PTHR21377">
    <property type="entry name" value="PROTEIN FAM210B, MITOCHONDRIAL"/>
    <property type="match status" value="1"/>
</dbReference>
<comment type="caution">
    <text evidence="2">The sequence shown here is derived from an EMBL/GenBank/DDBJ whole genome shotgun (WGS) entry which is preliminary data.</text>
</comment>
<name>A0A1D2JAV5_PARBR</name>
<evidence type="ECO:0000313" key="3">
    <source>
        <dbReference type="Proteomes" id="UP000242814"/>
    </source>
</evidence>
<reference evidence="2 3" key="1">
    <citation type="submission" date="2016-06" db="EMBL/GenBank/DDBJ databases">
        <authorList>
            <person name="Kjaerup R.B."/>
            <person name="Dalgaard T.S."/>
            <person name="Juul-Madsen H.R."/>
        </authorList>
    </citation>
    <scope>NUCLEOTIDE SEQUENCE [LARGE SCALE GENOMIC DNA]</scope>
    <source>
        <strain evidence="2 3">Pb300</strain>
    </source>
</reference>
<evidence type="ECO:0000259" key="1">
    <source>
        <dbReference type="Pfam" id="PF06916"/>
    </source>
</evidence>
<dbReference type="InterPro" id="IPR009688">
    <property type="entry name" value="FAM210A/B-like_dom"/>
</dbReference>
<dbReference type="Proteomes" id="UP000242814">
    <property type="component" value="Unassembled WGS sequence"/>
</dbReference>
<dbReference type="GO" id="GO:0005739">
    <property type="term" value="C:mitochondrion"/>
    <property type="evidence" value="ECO:0007669"/>
    <property type="project" value="TreeGrafter"/>
</dbReference>
<dbReference type="InterPro" id="IPR045866">
    <property type="entry name" value="FAM210A/B-like"/>
</dbReference>
<dbReference type="VEuPathDB" id="FungiDB:PABG_07215"/>
<feature type="domain" description="DUF1279" evidence="1">
    <location>
        <begin position="105"/>
        <end position="263"/>
    </location>
</feature>
<dbReference type="AlphaFoldDB" id="A0A1D2JAV5"/>
<dbReference type="EMBL" id="LZYO01000229">
    <property type="protein sequence ID" value="ODH24685.1"/>
    <property type="molecule type" value="Genomic_DNA"/>
</dbReference>